<proteinExistence type="predicted"/>
<protein>
    <submittedName>
        <fullName evidence="3">Uncharacterized protein</fullName>
    </submittedName>
</protein>
<evidence type="ECO:0000256" key="2">
    <source>
        <dbReference type="SAM" id="Phobius"/>
    </source>
</evidence>
<dbReference type="Pfam" id="PF10361">
    <property type="entry name" value="DUF2434"/>
    <property type="match status" value="1"/>
</dbReference>
<dbReference type="AlphaFoldDB" id="A0A9P4LUA6"/>
<organism evidence="3 4">
    <name type="scientific">Saccharata proteae CBS 121410</name>
    <dbReference type="NCBI Taxonomy" id="1314787"/>
    <lineage>
        <taxon>Eukaryota</taxon>
        <taxon>Fungi</taxon>
        <taxon>Dikarya</taxon>
        <taxon>Ascomycota</taxon>
        <taxon>Pezizomycotina</taxon>
        <taxon>Dothideomycetes</taxon>
        <taxon>Dothideomycetes incertae sedis</taxon>
        <taxon>Botryosphaeriales</taxon>
        <taxon>Saccharataceae</taxon>
        <taxon>Saccharata</taxon>
    </lineage>
</organism>
<feature type="transmembrane region" description="Helical" evidence="2">
    <location>
        <begin position="308"/>
        <end position="329"/>
    </location>
</feature>
<keyword evidence="2" id="KW-1133">Transmembrane helix</keyword>
<feature type="transmembrane region" description="Helical" evidence="2">
    <location>
        <begin position="212"/>
        <end position="230"/>
    </location>
</feature>
<dbReference type="OrthoDB" id="5308502at2759"/>
<name>A0A9P4LUA6_9PEZI</name>
<reference evidence="3" key="1">
    <citation type="journal article" date="2020" name="Stud. Mycol.">
        <title>101 Dothideomycetes genomes: a test case for predicting lifestyles and emergence of pathogens.</title>
        <authorList>
            <person name="Haridas S."/>
            <person name="Albert R."/>
            <person name="Binder M."/>
            <person name="Bloem J."/>
            <person name="Labutti K."/>
            <person name="Salamov A."/>
            <person name="Andreopoulos B."/>
            <person name="Baker S."/>
            <person name="Barry K."/>
            <person name="Bills G."/>
            <person name="Bluhm B."/>
            <person name="Cannon C."/>
            <person name="Castanera R."/>
            <person name="Culley D."/>
            <person name="Daum C."/>
            <person name="Ezra D."/>
            <person name="Gonzalez J."/>
            <person name="Henrissat B."/>
            <person name="Kuo A."/>
            <person name="Liang C."/>
            <person name="Lipzen A."/>
            <person name="Lutzoni F."/>
            <person name="Magnuson J."/>
            <person name="Mondo S."/>
            <person name="Nolan M."/>
            <person name="Ohm R."/>
            <person name="Pangilinan J."/>
            <person name="Park H.-J."/>
            <person name="Ramirez L."/>
            <person name="Alfaro M."/>
            <person name="Sun H."/>
            <person name="Tritt A."/>
            <person name="Yoshinaga Y."/>
            <person name="Zwiers L.-H."/>
            <person name="Turgeon B."/>
            <person name="Goodwin S."/>
            <person name="Spatafora J."/>
            <person name="Crous P."/>
            <person name="Grigoriev I."/>
        </authorList>
    </citation>
    <scope>NUCLEOTIDE SEQUENCE</scope>
    <source>
        <strain evidence="3">CBS 121410</strain>
    </source>
</reference>
<feature type="transmembrane region" description="Helical" evidence="2">
    <location>
        <begin position="128"/>
        <end position="148"/>
    </location>
</feature>
<keyword evidence="2" id="KW-0812">Transmembrane</keyword>
<feature type="transmembrane region" description="Helical" evidence="2">
    <location>
        <begin position="259"/>
        <end position="277"/>
    </location>
</feature>
<evidence type="ECO:0000313" key="3">
    <source>
        <dbReference type="EMBL" id="KAF2086325.1"/>
    </source>
</evidence>
<gene>
    <name evidence="3" type="ORF">K490DRAFT_44412</name>
</gene>
<dbReference type="Proteomes" id="UP000799776">
    <property type="component" value="Unassembled WGS sequence"/>
</dbReference>
<feature type="transmembrane region" description="Helical" evidence="2">
    <location>
        <begin position="89"/>
        <end position="107"/>
    </location>
</feature>
<feature type="transmembrane region" description="Helical" evidence="2">
    <location>
        <begin position="160"/>
        <end position="179"/>
    </location>
</feature>
<keyword evidence="2" id="KW-0472">Membrane</keyword>
<dbReference type="EMBL" id="ML978725">
    <property type="protein sequence ID" value="KAF2086325.1"/>
    <property type="molecule type" value="Genomic_DNA"/>
</dbReference>
<feature type="region of interest" description="Disordered" evidence="1">
    <location>
        <begin position="437"/>
        <end position="527"/>
    </location>
</feature>
<dbReference type="InterPro" id="IPR018830">
    <property type="entry name" value="DUF2434"/>
</dbReference>
<sequence>MPLLDLRELLQFPGGDNSTDTVLNGVHFNLTALERFNYTIYDNGTISNRSKCYLIFDHYQPSMLSNGSWINGTSCYLPYYGIRTRAKTGIAFAALFTITIMFTLVNLRKHGRLFLREDKRFRVIGRRWQWYWMCFVAACGIISTITGIDVDRDYLQNIPIVLQGFFYCLMLPGTLAMVWEATRHWGSWQERQICDRDPFLLPQDDRRGKVEFFLPLIFYLFAWLNFFMTIPRSWTKIEYQRSPWQSDTYAAPSATDVRFKAGSILAVLAWVVTIVSLHHSLHHYRPRPTQPTLSARLTSFCHHCPTKLFLALIILGIRLAYAIASAWLFSISILNADVDPVWPYALGYGPTLLLLILFNVFGYVDENEDRILLSQRRDRGRDADMSLGYVKKPSWWSKAHGDSHLDPDQRLRALASENIGGGTPTARNVVANLELGNMRTDHGGNGQVRNRSRQRDSALSATEDPFSDANAVGGGDRVGGREAGGLRLPRTESDNGSAMTGETRYTGRTLTEGNVPPPQRIRSMLDV</sequence>
<feature type="compositionally biased region" description="Gly residues" evidence="1">
    <location>
        <begin position="472"/>
        <end position="483"/>
    </location>
</feature>
<evidence type="ECO:0000256" key="1">
    <source>
        <dbReference type="SAM" id="MobiDB-lite"/>
    </source>
</evidence>
<keyword evidence="4" id="KW-1185">Reference proteome</keyword>
<evidence type="ECO:0000313" key="4">
    <source>
        <dbReference type="Proteomes" id="UP000799776"/>
    </source>
</evidence>
<comment type="caution">
    <text evidence="3">The sequence shown here is derived from an EMBL/GenBank/DDBJ whole genome shotgun (WGS) entry which is preliminary data.</text>
</comment>
<feature type="transmembrane region" description="Helical" evidence="2">
    <location>
        <begin position="341"/>
        <end position="364"/>
    </location>
</feature>
<accession>A0A9P4LUA6</accession>